<proteinExistence type="inferred from homology"/>
<dbReference type="SUPFAM" id="SSF88659">
    <property type="entry name" value="Sigma3 and sigma4 domains of RNA polymerase sigma factors"/>
    <property type="match status" value="1"/>
</dbReference>
<gene>
    <name evidence="5" type="ORF">AVDCRST_MAG56-4266</name>
</gene>
<protein>
    <recommendedName>
        <fullName evidence="6">RNA polymerase ECF-type sigma factor</fullName>
    </recommendedName>
</protein>
<dbReference type="InterPro" id="IPR036388">
    <property type="entry name" value="WH-like_DNA-bd_sf"/>
</dbReference>
<dbReference type="AlphaFoldDB" id="A0A6J4JTX7"/>
<dbReference type="SUPFAM" id="SSF88946">
    <property type="entry name" value="Sigma2 domain of RNA polymerase sigma factors"/>
    <property type="match status" value="1"/>
</dbReference>
<name>A0A6J4JTX7_9SPHI</name>
<evidence type="ECO:0000256" key="4">
    <source>
        <dbReference type="ARBA" id="ARBA00023163"/>
    </source>
</evidence>
<dbReference type="Gene3D" id="1.10.10.10">
    <property type="entry name" value="Winged helix-like DNA-binding domain superfamily/Winged helix DNA-binding domain"/>
    <property type="match status" value="1"/>
</dbReference>
<evidence type="ECO:0000256" key="2">
    <source>
        <dbReference type="ARBA" id="ARBA00023015"/>
    </source>
</evidence>
<dbReference type="PANTHER" id="PTHR43133:SF46">
    <property type="entry name" value="RNA POLYMERASE SIGMA-70 FACTOR ECF SUBFAMILY"/>
    <property type="match status" value="1"/>
</dbReference>
<comment type="similarity">
    <text evidence="1">Belongs to the sigma-70 factor family. ECF subfamily.</text>
</comment>
<evidence type="ECO:0008006" key="6">
    <source>
        <dbReference type="Google" id="ProtNLM"/>
    </source>
</evidence>
<dbReference type="GO" id="GO:0016987">
    <property type="term" value="F:sigma factor activity"/>
    <property type="evidence" value="ECO:0007669"/>
    <property type="project" value="UniProtKB-KW"/>
</dbReference>
<keyword evidence="3" id="KW-0731">Sigma factor</keyword>
<keyword evidence="4" id="KW-0804">Transcription</keyword>
<dbReference type="EMBL" id="CADCTQ010000359">
    <property type="protein sequence ID" value="CAA9287419.1"/>
    <property type="molecule type" value="Genomic_DNA"/>
</dbReference>
<evidence type="ECO:0000256" key="1">
    <source>
        <dbReference type="ARBA" id="ARBA00010641"/>
    </source>
</evidence>
<dbReference type="NCBIfam" id="TIGR02937">
    <property type="entry name" value="sigma70-ECF"/>
    <property type="match status" value="1"/>
</dbReference>
<dbReference type="GO" id="GO:0006352">
    <property type="term" value="P:DNA-templated transcription initiation"/>
    <property type="evidence" value="ECO:0007669"/>
    <property type="project" value="InterPro"/>
</dbReference>
<dbReference type="InterPro" id="IPR039425">
    <property type="entry name" value="RNA_pol_sigma-70-like"/>
</dbReference>
<dbReference type="InterPro" id="IPR014284">
    <property type="entry name" value="RNA_pol_sigma-70_dom"/>
</dbReference>
<evidence type="ECO:0000256" key="3">
    <source>
        <dbReference type="ARBA" id="ARBA00023082"/>
    </source>
</evidence>
<dbReference type="PANTHER" id="PTHR43133">
    <property type="entry name" value="RNA POLYMERASE ECF-TYPE SIGMA FACTO"/>
    <property type="match status" value="1"/>
</dbReference>
<dbReference type="Gene3D" id="1.10.1740.10">
    <property type="match status" value="1"/>
</dbReference>
<reference evidence="5" key="1">
    <citation type="submission" date="2020-02" db="EMBL/GenBank/DDBJ databases">
        <authorList>
            <person name="Meier V. D."/>
        </authorList>
    </citation>
    <scope>NUCLEOTIDE SEQUENCE</scope>
    <source>
        <strain evidence="5">AVDCRST_MAG56</strain>
    </source>
</reference>
<dbReference type="InterPro" id="IPR013325">
    <property type="entry name" value="RNA_pol_sigma_r2"/>
</dbReference>
<sequence length="185" mass="21613">MDRSDLGLLEALQGGHPEALEQFYVAHRWPFLRWSEKVFGLSYEEAVDIYQDAIMIVYEKITSRKLTVLESSLKTYLFAVSKNLILKSLRRREVTQAALVEREKLSPHEEAEEQAELRRETVRTIVAGLPDPCKSILQLYYYQQLPLRTIAEQLGYKSEDVAKVQKNRCMKSLRNTMLYLLNRDE</sequence>
<organism evidence="5">
    <name type="scientific">uncultured Cytophagales bacterium</name>
    <dbReference type="NCBI Taxonomy" id="158755"/>
    <lineage>
        <taxon>Bacteria</taxon>
        <taxon>Pseudomonadati</taxon>
        <taxon>Bacteroidota</taxon>
        <taxon>Sphingobacteriia</taxon>
        <taxon>Sphingobacteriales</taxon>
        <taxon>environmental samples</taxon>
    </lineage>
</organism>
<evidence type="ECO:0000313" key="5">
    <source>
        <dbReference type="EMBL" id="CAA9287419.1"/>
    </source>
</evidence>
<dbReference type="InterPro" id="IPR013324">
    <property type="entry name" value="RNA_pol_sigma_r3/r4-like"/>
</dbReference>
<accession>A0A6J4JTX7</accession>
<keyword evidence="2" id="KW-0805">Transcription regulation</keyword>